<dbReference type="AlphaFoldDB" id="A0A367Q726"/>
<dbReference type="Proteomes" id="UP000252107">
    <property type="component" value="Unassembled WGS sequence"/>
</dbReference>
<evidence type="ECO:0000313" key="3">
    <source>
        <dbReference type="Proteomes" id="UP000252107"/>
    </source>
</evidence>
<feature type="coiled-coil region" evidence="1">
    <location>
        <begin position="143"/>
        <end position="178"/>
    </location>
</feature>
<dbReference type="EMBL" id="LXQD01000339">
    <property type="protein sequence ID" value="RCJ19580.1"/>
    <property type="molecule type" value="Genomic_DNA"/>
</dbReference>
<keyword evidence="3" id="KW-1185">Reference proteome</keyword>
<keyword evidence="1" id="KW-0175">Coiled coil</keyword>
<sequence length="202" mass="23777">MNPPEEYINNNLGQLREGGSNQEINKQLFSSNNISESNNLDKVREILFGNQVREVEKRFARLEERLVKEFTDVRDETRKRLDALEIYLKKEVDFLTERLKNEQAERDIAVQTLGEEHRNIAISLEKKFAQFDEQTINSQRDLREQILNQSKSLQDDIRQKYEEILALLQREAQELHRDKTDSSKLAALFTDLAIRLNTQNKS</sequence>
<protein>
    <submittedName>
        <fullName evidence="2">Uncharacterized protein</fullName>
    </submittedName>
</protein>
<gene>
    <name evidence="2" type="ORF">A6770_05405</name>
</gene>
<proteinExistence type="predicted"/>
<accession>A0A367Q726</accession>
<comment type="caution">
    <text evidence="2">The sequence shown here is derived from an EMBL/GenBank/DDBJ whole genome shotgun (WGS) entry which is preliminary data.</text>
</comment>
<reference evidence="2" key="1">
    <citation type="submission" date="2016-04" db="EMBL/GenBank/DDBJ databases">
        <authorList>
            <person name="Tabuchi Yagui T.R."/>
        </authorList>
    </citation>
    <scope>NUCLEOTIDE SEQUENCE [LARGE SCALE GENOMIC DNA]</scope>
    <source>
        <strain evidence="2">NIES-26</strain>
    </source>
</reference>
<organism evidence="2 3">
    <name type="scientific">Nostoc minutum NIES-26</name>
    <dbReference type="NCBI Taxonomy" id="1844469"/>
    <lineage>
        <taxon>Bacteria</taxon>
        <taxon>Bacillati</taxon>
        <taxon>Cyanobacteriota</taxon>
        <taxon>Cyanophyceae</taxon>
        <taxon>Nostocales</taxon>
        <taxon>Nostocaceae</taxon>
        <taxon>Nostoc</taxon>
    </lineage>
</organism>
<evidence type="ECO:0000256" key="1">
    <source>
        <dbReference type="SAM" id="Coils"/>
    </source>
</evidence>
<name>A0A367Q726_9NOSO</name>
<evidence type="ECO:0000313" key="2">
    <source>
        <dbReference type="EMBL" id="RCJ19580.1"/>
    </source>
</evidence>